<evidence type="ECO:0000313" key="4">
    <source>
        <dbReference type="EMBL" id="OHA13106.1"/>
    </source>
</evidence>
<reference evidence="4 5" key="1">
    <citation type="journal article" date="2016" name="Nat. Commun.">
        <title>Thousands of microbial genomes shed light on interconnected biogeochemical processes in an aquifer system.</title>
        <authorList>
            <person name="Anantharaman K."/>
            <person name="Brown C.T."/>
            <person name="Hug L.A."/>
            <person name="Sharon I."/>
            <person name="Castelle C.J."/>
            <person name="Probst A.J."/>
            <person name="Thomas B.C."/>
            <person name="Singh A."/>
            <person name="Wilkins M.J."/>
            <person name="Karaoz U."/>
            <person name="Brodie E.L."/>
            <person name="Williams K.H."/>
            <person name="Hubbard S.S."/>
            <person name="Banfield J.F."/>
        </authorList>
    </citation>
    <scope>NUCLEOTIDE SEQUENCE [LARGE SCALE GENOMIC DNA]</scope>
</reference>
<feature type="domain" description="NADPH-dependent FMN reductase-like" evidence="3">
    <location>
        <begin position="5"/>
        <end position="151"/>
    </location>
</feature>
<evidence type="ECO:0000256" key="2">
    <source>
        <dbReference type="ARBA" id="ARBA00022643"/>
    </source>
</evidence>
<evidence type="ECO:0000256" key="1">
    <source>
        <dbReference type="ARBA" id="ARBA00022630"/>
    </source>
</evidence>
<dbReference type="PANTHER" id="PTHR43278:SF1">
    <property type="entry name" value="IRON-SULFUR FLAVOPROTEIN MJ1083"/>
    <property type="match status" value="1"/>
</dbReference>
<proteinExistence type="predicted"/>
<sequence length="190" mass="21266">MEEKMKIIGINGSPFVKSRTSDLLNQVLKTAENLGAETEVINLAENKMNLPSGKLGLHYKDEKSNDDMPEIYEKLINADALIFATPTHWFNVSSLIKIFIDRLTVLEESGFLLEGKVVGFIAWGPEGGATNALENLALIFNHAGCVIPPYALMYITNDKYEWMEKDLALMAQNIIKQVKAQKLTNISWGY</sequence>
<keyword evidence="1" id="KW-0285">Flavoprotein</keyword>
<dbReference type="Gene3D" id="3.40.50.360">
    <property type="match status" value="1"/>
</dbReference>
<keyword evidence="2" id="KW-0288">FMN</keyword>
<dbReference type="InterPro" id="IPR005025">
    <property type="entry name" value="FMN_Rdtase-like_dom"/>
</dbReference>
<evidence type="ECO:0000313" key="5">
    <source>
        <dbReference type="Proteomes" id="UP000178302"/>
    </source>
</evidence>
<dbReference type="InterPro" id="IPR051796">
    <property type="entry name" value="ISF_SsuE-like"/>
</dbReference>
<accession>A0A1G2LNC3</accession>
<dbReference type="AlphaFoldDB" id="A0A1G2LNC3"/>
<dbReference type="InterPro" id="IPR029039">
    <property type="entry name" value="Flavoprotein-like_sf"/>
</dbReference>
<dbReference type="PANTHER" id="PTHR43278">
    <property type="entry name" value="NAD(P)H-DEPENDENT FMN-CONTAINING OXIDOREDUCTASE YWQN-RELATED"/>
    <property type="match status" value="1"/>
</dbReference>
<dbReference type="Proteomes" id="UP000178302">
    <property type="component" value="Unassembled WGS sequence"/>
</dbReference>
<dbReference type="GO" id="GO:0016491">
    <property type="term" value="F:oxidoreductase activity"/>
    <property type="evidence" value="ECO:0007669"/>
    <property type="project" value="InterPro"/>
</dbReference>
<dbReference type="SUPFAM" id="SSF52218">
    <property type="entry name" value="Flavoproteins"/>
    <property type="match status" value="1"/>
</dbReference>
<protein>
    <recommendedName>
        <fullName evidence="3">NADPH-dependent FMN reductase-like domain-containing protein</fullName>
    </recommendedName>
</protein>
<dbReference type="Pfam" id="PF03358">
    <property type="entry name" value="FMN_red"/>
    <property type="match status" value="1"/>
</dbReference>
<gene>
    <name evidence="4" type="ORF">A2909_01385</name>
</gene>
<dbReference type="EMBL" id="MHQZ01000042">
    <property type="protein sequence ID" value="OHA13106.1"/>
    <property type="molecule type" value="Genomic_DNA"/>
</dbReference>
<name>A0A1G2LNC3_9BACT</name>
<organism evidence="4 5">
    <name type="scientific">Candidatus Tagabacteria bacterium RIFCSPLOWO2_01_FULL_39_11</name>
    <dbReference type="NCBI Taxonomy" id="1802295"/>
    <lineage>
        <taxon>Bacteria</taxon>
        <taxon>Candidatus Tagaibacteriota</taxon>
    </lineage>
</organism>
<evidence type="ECO:0000259" key="3">
    <source>
        <dbReference type="Pfam" id="PF03358"/>
    </source>
</evidence>
<comment type="caution">
    <text evidence="4">The sequence shown here is derived from an EMBL/GenBank/DDBJ whole genome shotgun (WGS) entry which is preliminary data.</text>
</comment>